<dbReference type="InterPro" id="IPR036188">
    <property type="entry name" value="FAD/NAD-bd_sf"/>
</dbReference>
<dbReference type="STRING" id="106549.A0A540KBM8"/>
<comment type="caution">
    <text evidence="3">The sequence shown here is derived from an EMBL/GenBank/DDBJ whole genome shotgun (WGS) entry which is preliminary data.</text>
</comment>
<dbReference type="AlphaFoldDB" id="A0A540KBM8"/>
<dbReference type="PANTHER" id="PTHR45934">
    <property type="entry name" value="FAD/NAD(P)-BINDING OXIDOREDUCTASE FAMILY PROTEIN"/>
    <property type="match status" value="1"/>
</dbReference>
<evidence type="ECO:0000313" key="4">
    <source>
        <dbReference type="Proteomes" id="UP000315295"/>
    </source>
</evidence>
<protein>
    <recommendedName>
        <fullName evidence="5">FAD-binding domain-containing protein</fullName>
    </recommendedName>
</protein>
<dbReference type="SUPFAM" id="SSF51905">
    <property type="entry name" value="FAD/NAD(P)-binding domain"/>
    <property type="match status" value="1"/>
</dbReference>
<evidence type="ECO:0000313" key="3">
    <source>
        <dbReference type="EMBL" id="TQD71342.1"/>
    </source>
</evidence>
<sequence length="135" mass="15186">MENLAEEPEVIRREVIQNYAKGFPPIYLDVVQHSDLSTLTWAPLMFRYPWHVALGNLGKQNIRVAGDAMHPMTPDLGQGGCKALEDAVVLGRYIGTSFIQNGRLVPKEMDNDNVIGKCVEERRWHVTLLIAGHHV</sequence>
<dbReference type="InterPro" id="IPR044560">
    <property type="entry name" value="MOase"/>
</dbReference>
<gene>
    <name evidence="3" type="ORF">C1H46_043129</name>
</gene>
<evidence type="ECO:0000256" key="2">
    <source>
        <dbReference type="ARBA" id="ARBA00023033"/>
    </source>
</evidence>
<proteinExistence type="predicted"/>
<keyword evidence="1" id="KW-0560">Oxidoreductase</keyword>
<reference evidence="3 4" key="1">
    <citation type="journal article" date="2019" name="G3 (Bethesda)">
        <title>Sequencing of a Wild Apple (Malus baccata) Genome Unravels the Differences Between Cultivated and Wild Apple Species Regarding Disease Resistance and Cold Tolerance.</title>
        <authorList>
            <person name="Chen X."/>
        </authorList>
    </citation>
    <scope>NUCLEOTIDE SEQUENCE [LARGE SCALE GENOMIC DNA]</scope>
    <source>
        <strain evidence="4">cv. Shandingzi</strain>
        <tissue evidence="3">Leaves</tissue>
    </source>
</reference>
<organism evidence="3 4">
    <name type="scientific">Malus baccata</name>
    <name type="common">Siberian crab apple</name>
    <name type="synonym">Pyrus baccata</name>
    <dbReference type="NCBI Taxonomy" id="106549"/>
    <lineage>
        <taxon>Eukaryota</taxon>
        <taxon>Viridiplantae</taxon>
        <taxon>Streptophyta</taxon>
        <taxon>Embryophyta</taxon>
        <taxon>Tracheophyta</taxon>
        <taxon>Spermatophyta</taxon>
        <taxon>Magnoliopsida</taxon>
        <taxon>eudicotyledons</taxon>
        <taxon>Gunneridae</taxon>
        <taxon>Pentapetalae</taxon>
        <taxon>rosids</taxon>
        <taxon>fabids</taxon>
        <taxon>Rosales</taxon>
        <taxon>Rosaceae</taxon>
        <taxon>Amygdaloideae</taxon>
        <taxon>Maleae</taxon>
        <taxon>Malus</taxon>
    </lineage>
</organism>
<evidence type="ECO:0008006" key="5">
    <source>
        <dbReference type="Google" id="ProtNLM"/>
    </source>
</evidence>
<accession>A0A540KBM8</accession>
<dbReference type="EMBL" id="VIEB01001569">
    <property type="protein sequence ID" value="TQD71342.1"/>
    <property type="molecule type" value="Genomic_DNA"/>
</dbReference>
<keyword evidence="4" id="KW-1185">Reference proteome</keyword>
<evidence type="ECO:0000256" key="1">
    <source>
        <dbReference type="ARBA" id="ARBA00023002"/>
    </source>
</evidence>
<dbReference type="GO" id="GO:0004497">
    <property type="term" value="F:monooxygenase activity"/>
    <property type="evidence" value="ECO:0007669"/>
    <property type="project" value="UniProtKB-KW"/>
</dbReference>
<keyword evidence="2" id="KW-0503">Monooxygenase</keyword>
<name>A0A540KBM8_MALBA</name>
<dbReference type="Proteomes" id="UP000315295">
    <property type="component" value="Unassembled WGS sequence"/>
</dbReference>
<dbReference type="Gene3D" id="3.50.50.60">
    <property type="entry name" value="FAD/NAD(P)-binding domain"/>
    <property type="match status" value="1"/>
</dbReference>
<dbReference type="PANTHER" id="PTHR45934:SF1">
    <property type="entry name" value="OS04G0423100 PROTEIN"/>
    <property type="match status" value="1"/>
</dbReference>